<evidence type="ECO:0000256" key="7">
    <source>
        <dbReference type="RuleBase" id="RU003879"/>
    </source>
</evidence>
<dbReference type="GO" id="GO:0022857">
    <property type="term" value="F:transmembrane transporter activity"/>
    <property type="evidence" value="ECO:0007669"/>
    <property type="project" value="InterPro"/>
</dbReference>
<name>A0A5C1E5W7_9RHOO</name>
<dbReference type="Pfam" id="PF02472">
    <property type="entry name" value="ExbD"/>
    <property type="match status" value="1"/>
</dbReference>
<comment type="subcellular location">
    <subcellularLocation>
        <location evidence="1">Cell membrane</location>
        <topology evidence="1">Single-pass membrane protein</topology>
    </subcellularLocation>
    <subcellularLocation>
        <location evidence="7">Cell membrane</location>
        <topology evidence="7">Single-pass type II membrane protein</topology>
    </subcellularLocation>
</comment>
<accession>A0A5C1E5W7</accession>
<dbReference type="GO" id="GO:0005886">
    <property type="term" value="C:plasma membrane"/>
    <property type="evidence" value="ECO:0007669"/>
    <property type="project" value="UniProtKB-SubCell"/>
</dbReference>
<dbReference type="EMBL" id="CP022579">
    <property type="protein sequence ID" value="QEL64321.1"/>
    <property type="molecule type" value="Genomic_DNA"/>
</dbReference>
<dbReference type="Proteomes" id="UP000323671">
    <property type="component" value="Chromosome"/>
</dbReference>
<proteinExistence type="inferred from homology"/>
<evidence type="ECO:0000256" key="4">
    <source>
        <dbReference type="ARBA" id="ARBA00022692"/>
    </source>
</evidence>
<keyword evidence="7" id="KW-0813">Transport</keyword>
<evidence type="ECO:0000313" key="10">
    <source>
        <dbReference type="Proteomes" id="UP000323671"/>
    </source>
</evidence>
<comment type="similarity">
    <text evidence="2 7">Belongs to the ExbD/TolR family.</text>
</comment>
<dbReference type="PANTHER" id="PTHR30558">
    <property type="entry name" value="EXBD MEMBRANE COMPONENT OF PMF-DRIVEN MACROMOLECULE IMPORT SYSTEM"/>
    <property type="match status" value="1"/>
</dbReference>
<dbReference type="PANTHER" id="PTHR30558:SF7">
    <property type="entry name" value="TOL-PAL SYSTEM PROTEIN TOLR"/>
    <property type="match status" value="1"/>
</dbReference>
<dbReference type="GO" id="GO:0015031">
    <property type="term" value="P:protein transport"/>
    <property type="evidence" value="ECO:0007669"/>
    <property type="project" value="UniProtKB-KW"/>
</dbReference>
<keyword evidence="3" id="KW-1003">Cell membrane</keyword>
<dbReference type="InterPro" id="IPR003400">
    <property type="entry name" value="ExbD"/>
</dbReference>
<keyword evidence="6 8" id="KW-0472">Membrane</keyword>
<evidence type="ECO:0000256" key="5">
    <source>
        <dbReference type="ARBA" id="ARBA00022989"/>
    </source>
</evidence>
<keyword evidence="4 7" id="KW-0812">Transmembrane</keyword>
<evidence type="ECO:0000256" key="1">
    <source>
        <dbReference type="ARBA" id="ARBA00004162"/>
    </source>
</evidence>
<feature type="transmembrane region" description="Helical" evidence="8">
    <location>
        <begin position="20"/>
        <end position="40"/>
    </location>
</feature>
<organism evidence="9 10">
    <name type="scientific">Oryzomicrobium terrae</name>
    <dbReference type="NCBI Taxonomy" id="1735038"/>
    <lineage>
        <taxon>Bacteria</taxon>
        <taxon>Pseudomonadati</taxon>
        <taxon>Pseudomonadota</taxon>
        <taxon>Betaproteobacteria</taxon>
        <taxon>Rhodocyclales</taxon>
        <taxon>Rhodocyclaceae</taxon>
        <taxon>Oryzomicrobium</taxon>
    </lineage>
</organism>
<dbReference type="RefSeq" id="WP_054621134.1">
    <property type="nucleotide sequence ID" value="NZ_CP022579.1"/>
</dbReference>
<evidence type="ECO:0000256" key="6">
    <source>
        <dbReference type="ARBA" id="ARBA00023136"/>
    </source>
</evidence>
<keyword evidence="7" id="KW-0653">Protein transport</keyword>
<keyword evidence="5 8" id="KW-1133">Transmembrane helix</keyword>
<dbReference type="KEGG" id="otr:OTERR_08450"/>
<evidence type="ECO:0000256" key="8">
    <source>
        <dbReference type="SAM" id="Phobius"/>
    </source>
</evidence>
<evidence type="ECO:0000256" key="3">
    <source>
        <dbReference type="ARBA" id="ARBA00022475"/>
    </source>
</evidence>
<gene>
    <name evidence="9" type="primary">exbD</name>
    <name evidence="9" type="ORF">OTERR_08450</name>
</gene>
<protein>
    <submittedName>
        <fullName evidence="9">Biopolymer transport protein</fullName>
    </submittedName>
</protein>
<dbReference type="AlphaFoldDB" id="A0A5C1E5W7"/>
<reference evidence="9 10" key="1">
    <citation type="submission" date="2017-07" db="EMBL/GenBank/DDBJ databases">
        <title>Complete genome sequence of Oryzomicrobium terrae TPP412.</title>
        <authorList>
            <person name="Chiu L.-W."/>
            <person name="Lo K.-J."/>
            <person name="Tsai Y.-M."/>
            <person name="Lin S.-S."/>
            <person name="Kuo C.-H."/>
            <person name="Liu C.-T."/>
        </authorList>
    </citation>
    <scope>NUCLEOTIDE SEQUENCE [LARGE SCALE GENOMIC DNA]</scope>
    <source>
        <strain evidence="9 10">TPP412</strain>
    </source>
</reference>
<evidence type="ECO:0000256" key="2">
    <source>
        <dbReference type="ARBA" id="ARBA00005811"/>
    </source>
</evidence>
<dbReference type="Gene3D" id="3.30.420.270">
    <property type="match status" value="1"/>
</dbReference>
<keyword evidence="10" id="KW-1185">Reference proteome</keyword>
<evidence type="ECO:0000313" key="9">
    <source>
        <dbReference type="EMBL" id="QEL64321.1"/>
    </source>
</evidence>
<sequence>MAFGSFSGGSKAPMAEINTTPLVDVMLVLLIIFIVTAPLMTQAIKVDLPNVAAQPTDAKPKTVRVALDGAGKLYWNDQPVDDAALRAKMAAAATQTPQPELHLSADRETRYQRVAEVMGAAREAGLVKLGFITLPGDTHGNHR</sequence>